<proteinExistence type="predicted"/>
<protein>
    <recommendedName>
        <fullName evidence="2">PiggyBac transposable element-derived protein domain-containing protein</fullName>
    </recommendedName>
</protein>
<evidence type="ECO:0000259" key="2">
    <source>
        <dbReference type="Pfam" id="PF13843"/>
    </source>
</evidence>
<feature type="region of interest" description="Disordered" evidence="1">
    <location>
        <begin position="1"/>
        <end position="36"/>
    </location>
</feature>
<dbReference type="AlphaFoldDB" id="A0AAD5QNW7"/>
<organism evidence="3 4">
    <name type="scientific">Parelaphostrongylus tenuis</name>
    <name type="common">Meningeal worm</name>
    <dbReference type="NCBI Taxonomy" id="148309"/>
    <lineage>
        <taxon>Eukaryota</taxon>
        <taxon>Metazoa</taxon>
        <taxon>Ecdysozoa</taxon>
        <taxon>Nematoda</taxon>
        <taxon>Chromadorea</taxon>
        <taxon>Rhabditida</taxon>
        <taxon>Rhabditina</taxon>
        <taxon>Rhabditomorpha</taxon>
        <taxon>Strongyloidea</taxon>
        <taxon>Metastrongylidae</taxon>
        <taxon>Parelaphostrongylus</taxon>
    </lineage>
</organism>
<name>A0AAD5QNW7_PARTN</name>
<feature type="domain" description="PiggyBac transposable element-derived protein" evidence="2">
    <location>
        <begin position="44"/>
        <end position="118"/>
    </location>
</feature>
<keyword evidence="4" id="KW-1185">Reference proteome</keyword>
<sequence length="135" mass="14742">MTTGSRLAMAAGSSLESDSDDEAGGTSTNTSSGGHLVIDRGAHKCRWPPYKNFWKETTVNEMGRFIGLCLKMSAVRLPSMNDYLSARQGLVGVSMEAHVMPWQRFFDIMTHLHVADREYGKGQGIKDNAISGACK</sequence>
<comment type="caution">
    <text evidence="3">The sequence shown here is derived from an EMBL/GenBank/DDBJ whole genome shotgun (WGS) entry which is preliminary data.</text>
</comment>
<reference evidence="3" key="1">
    <citation type="submission" date="2021-06" db="EMBL/GenBank/DDBJ databases">
        <title>Parelaphostrongylus tenuis whole genome reference sequence.</title>
        <authorList>
            <person name="Garwood T.J."/>
            <person name="Larsen P.A."/>
            <person name="Fountain-Jones N.M."/>
            <person name="Garbe J.R."/>
            <person name="Macchietto M.G."/>
            <person name="Kania S.A."/>
            <person name="Gerhold R.W."/>
            <person name="Richards J.E."/>
            <person name="Wolf T.M."/>
        </authorList>
    </citation>
    <scope>NUCLEOTIDE SEQUENCE</scope>
    <source>
        <strain evidence="3">MNPRO001-30</strain>
        <tissue evidence="3">Meninges</tissue>
    </source>
</reference>
<dbReference type="Pfam" id="PF13843">
    <property type="entry name" value="DDE_Tnp_1_7"/>
    <property type="match status" value="1"/>
</dbReference>
<dbReference type="Proteomes" id="UP001196413">
    <property type="component" value="Unassembled WGS sequence"/>
</dbReference>
<accession>A0AAD5QNW7</accession>
<gene>
    <name evidence="3" type="ORF">KIN20_010158</name>
</gene>
<feature type="compositionally biased region" description="Low complexity" evidence="1">
    <location>
        <begin position="24"/>
        <end position="34"/>
    </location>
</feature>
<evidence type="ECO:0000256" key="1">
    <source>
        <dbReference type="SAM" id="MobiDB-lite"/>
    </source>
</evidence>
<dbReference type="EMBL" id="JAHQIW010001738">
    <property type="protein sequence ID" value="KAJ1353516.1"/>
    <property type="molecule type" value="Genomic_DNA"/>
</dbReference>
<dbReference type="InterPro" id="IPR029526">
    <property type="entry name" value="PGBD"/>
</dbReference>
<evidence type="ECO:0000313" key="3">
    <source>
        <dbReference type="EMBL" id="KAJ1353516.1"/>
    </source>
</evidence>
<evidence type="ECO:0000313" key="4">
    <source>
        <dbReference type="Proteomes" id="UP001196413"/>
    </source>
</evidence>